<dbReference type="RefSeq" id="WP_148772291.1">
    <property type="nucleotide sequence ID" value="NZ_VSSS01000018.1"/>
</dbReference>
<accession>A0A5D3KUV9</accession>
<keyword evidence="2" id="KW-1185">Reference proteome</keyword>
<gene>
    <name evidence="1" type="ORF">FXB40_11335</name>
</gene>
<evidence type="ECO:0000313" key="1">
    <source>
        <dbReference type="EMBL" id="TYL96628.1"/>
    </source>
</evidence>
<proteinExistence type="predicted"/>
<comment type="caution">
    <text evidence="1">The sequence shown here is derived from an EMBL/GenBank/DDBJ whole genome shotgun (WGS) entry which is preliminary data.</text>
</comment>
<sequence length="82" mass="9294">MEKEILFLLSETDRAVFRTQRAPSNQEPAIRVLGEWTQPRFNSTLIKPNGTLRKAGALLHAKMLWLRTCIGAATTPQTLERC</sequence>
<reference evidence="1 2" key="1">
    <citation type="submission" date="2019-08" db="EMBL/GenBank/DDBJ databases">
        <title>Bradyrhizobium hipponensis sp. nov., a rhizobium isolated from a Lupinus angustifolius root nodule in Tunisia.</title>
        <authorList>
            <person name="Off K."/>
            <person name="Rejili M."/>
            <person name="Mars M."/>
            <person name="Brachmann A."/>
            <person name="Marin M."/>
        </authorList>
    </citation>
    <scope>NUCLEOTIDE SEQUENCE [LARGE SCALE GENOMIC DNA]</scope>
    <source>
        <strain evidence="1 2">CTAW71</strain>
    </source>
</reference>
<dbReference type="Proteomes" id="UP000324758">
    <property type="component" value="Unassembled WGS sequence"/>
</dbReference>
<dbReference type="AlphaFoldDB" id="A0A5D3KUV9"/>
<name>A0A5D3KUV9_9BRAD</name>
<evidence type="ECO:0000313" key="2">
    <source>
        <dbReference type="Proteomes" id="UP000324758"/>
    </source>
</evidence>
<organism evidence="1 2">
    <name type="scientific">Bradyrhizobium rifense</name>
    <dbReference type="NCBI Taxonomy" id="515499"/>
    <lineage>
        <taxon>Bacteria</taxon>
        <taxon>Pseudomonadati</taxon>
        <taxon>Pseudomonadota</taxon>
        <taxon>Alphaproteobacteria</taxon>
        <taxon>Hyphomicrobiales</taxon>
        <taxon>Nitrobacteraceae</taxon>
        <taxon>Bradyrhizobium</taxon>
    </lineage>
</organism>
<dbReference type="EMBL" id="VSSS01000018">
    <property type="protein sequence ID" value="TYL96628.1"/>
    <property type="molecule type" value="Genomic_DNA"/>
</dbReference>
<protein>
    <submittedName>
        <fullName evidence="1">Uncharacterized protein</fullName>
    </submittedName>
</protein>